<protein>
    <recommendedName>
        <fullName evidence="3">Phytoene synthase</fullName>
    </recommendedName>
</protein>
<evidence type="ECO:0000313" key="2">
    <source>
        <dbReference type="Proteomes" id="UP000460290"/>
    </source>
</evidence>
<dbReference type="Proteomes" id="UP000460290">
    <property type="component" value="Unassembled WGS sequence"/>
</dbReference>
<proteinExistence type="predicted"/>
<comment type="caution">
    <text evidence="1">The sequence shown here is derived from an EMBL/GenBank/DDBJ whole genome shotgun (WGS) entry which is preliminary data.</text>
</comment>
<accession>A0A844Z745</accession>
<organism evidence="1 2">
    <name type="scientific">Pontixanthobacter aestiaquae</name>
    <dbReference type="NCBI Taxonomy" id="1509367"/>
    <lineage>
        <taxon>Bacteria</taxon>
        <taxon>Pseudomonadati</taxon>
        <taxon>Pseudomonadota</taxon>
        <taxon>Alphaproteobacteria</taxon>
        <taxon>Sphingomonadales</taxon>
        <taxon>Erythrobacteraceae</taxon>
        <taxon>Pontixanthobacter</taxon>
    </lineage>
</organism>
<name>A0A844Z745_9SPHN</name>
<reference evidence="1 2" key="1">
    <citation type="submission" date="2019-12" db="EMBL/GenBank/DDBJ databases">
        <title>Genomic-based taxomic classification of the family Erythrobacteraceae.</title>
        <authorList>
            <person name="Xu L."/>
        </authorList>
    </citation>
    <scope>NUCLEOTIDE SEQUENCE [LARGE SCALE GENOMIC DNA]</scope>
    <source>
        <strain evidence="1 2">KCTC 42006</strain>
    </source>
</reference>
<gene>
    <name evidence="1" type="ORF">GRI35_09670</name>
</gene>
<keyword evidence="2" id="KW-1185">Reference proteome</keyword>
<dbReference type="OrthoDB" id="9814909at2"/>
<sequence>MTDINYPIEQRLALAHAGTAVRPLLRTFIALDQRLAQFVSQTKESMLTQMRIAWWRDQFGKAAADRPTGDPVLDSLTQYWLGEEASLTALVDGWEGLLAEPPLPESAAMEFAEGRGQCFAAIARLSGHSAAGDAAQSAGETWALADLAARMSSAEEREFVVEAAHKRISNLVSLPRQLRALTILGKLGRRALDDGGRPLITGRTDLLLISRVGLFGW</sequence>
<dbReference type="EMBL" id="WTYZ01000001">
    <property type="protein sequence ID" value="MXO83628.1"/>
    <property type="molecule type" value="Genomic_DNA"/>
</dbReference>
<dbReference type="RefSeq" id="WP_160613966.1">
    <property type="nucleotide sequence ID" value="NZ_JAUFQM010000001.1"/>
</dbReference>
<evidence type="ECO:0000313" key="1">
    <source>
        <dbReference type="EMBL" id="MXO83628.1"/>
    </source>
</evidence>
<dbReference type="AlphaFoldDB" id="A0A844Z745"/>
<evidence type="ECO:0008006" key="3">
    <source>
        <dbReference type="Google" id="ProtNLM"/>
    </source>
</evidence>